<name>A0ACD5Z0H7_AVESA</name>
<evidence type="ECO:0000313" key="2">
    <source>
        <dbReference type="Proteomes" id="UP001732700"/>
    </source>
</evidence>
<reference evidence="1" key="2">
    <citation type="submission" date="2025-09" db="UniProtKB">
        <authorList>
            <consortium name="EnsemblPlants"/>
        </authorList>
    </citation>
    <scope>IDENTIFICATION</scope>
</reference>
<accession>A0ACD5Z0H7</accession>
<dbReference type="Proteomes" id="UP001732700">
    <property type="component" value="Chromosome 6A"/>
</dbReference>
<protein>
    <submittedName>
        <fullName evidence="1">Uncharacterized protein</fullName>
    </submittedName>
</protein>
<dbReference type="EnsemblPlants" id="AVESA.00010b.r2.6AG1074480.1">
    <property type="protein sequence ID" value="AVESA.00010b.r2.6AG1074480.1.CDS"/>
    <property type="gene ID" value="AVESA.00010b.r2.6AG1074480"/>
</dbReference>
<keyword evidence="2" id="KW-1185">Reference proteome</keyword>
<sequence>MSNVLDHGGHGGGGAEQGQQQQQQQGDTLLCYFHPRELLVGVCAHCLRERLLLLLASNSKQQGQGGGRARVPADGASYLSARPYCRAIRRVRTGSIVSVLALALGSSFIHRLDSSSSRHHHAHDGGSHDGNVDCKVNAGGDGADDDASIASLDDSFISIKFEDNGKATWADNKPGQGVDGRIAEKAPSATTTAVVEHARRGGATRWRKQVVGRLLQLARWKRASSSSGGKAQPAACHVKAAEQQRAKGRGRGWIRSLTRRRAAHGERAWS</sequence>
<reference evidence="1" key="1">
    <citation type="submission" date="2021-05" db="EMBL/GenBank/DDBJ databases">
        <authorList>
            <person name="Scholz U."/>
            <person name="Mascher M."/>
            <person name="Fiebig A."/>
        </authorList>
    </citation>
    <scope>NUCLEOTIDE SEQUENCE [LARGE SCALE GENOMIC DNA]</scope>
</reference>
<organism evidence="1 2">
    <name type="scientific">Avena sativa</name>
    <name type="common">Oat</name>
    <dbReference type="NCBI Taxonomy" id="4498"/>
    <lineage>
        <taxon>Eukaryota</taxon>
        <taxon>Viridiplantae</taxon>
        <taxon>Streptophyta</taxon>
        <taxon>Embryophyta</taxon>
        <taxon>Tracheophyta</taxon>
        <taxon>Spermatophyta</taxon>
        <taxon>Magnoliopsida</taxon>
        <taxon>Liliopsida</taxon>
        <taxon>Poales</taxon>
        <taxon>Poaceae</taxon>
        <taxon>BOP clade</taxon>
        <taxon>Pooideae</taxon>
        <taxon>Poodae</taxon>
        <taxon>Poeae</taxon>
        <taxon>Poeae Chloroplast Group 1 (Aveneae type)</taxon>
        <taxon>Aveninae</taxon>
        <taxon>Avena</taxon>
    </lineage>
</organism>
<proteinExistence type="predicted"/>
<evidence type="ECO:0000313" key="1">
    <source>
        <dbReference type="EnsemblPlants" id="AVESA.00010b.r2.6AG1074480.1.CDS"/>
    </source>
</evidence>